<protein>
    <submittedName>
        <fullName evidence="1">Uncharacterized protein</fullName>
    </submittedName>
</protein>
<evidence type="ECO:0000313" key="1">
    <source>
        <dbReference type="EMBL" id="SHJ36044.1"/>
    </source>
</evidence>
<proteinExistence type="predicted"/>
<sequence length="66" mass="7711">MYVYAAHISVVSNRWSVVSKIVLLGTKLFWISHYTINSYQLTINNYSLLVVVNLRLKYTIFENSLI</sequence>
<gene>
    <name evidence="1" type="ORF">SAMN04487911_11861</name>
</gene>
<reference evidence="2" key="1">
    <citation type="submission" date="2016-11" db="EMBL/GenBank/DDBJ databases">
        <authorList>
            <person name="Varghese N."/>
            <person name="Submissions S."/>
        </authorList>
    </citation>
    <scope>NUCLEOTIDE SEQUENCE [LARGE SCALE GENOMIC DNA]</scope>
    <source>
        <strain evidence="2">CGMCC 1.8863</strain>
    </source>
</reference>
<evidence type="ECO:0000313" key="2">
    <source>
        <dbReference type="Proteomes" id="UP000184231"/>
    </source>
</evidence>
<dbReference type="EMBL" id="FQYX01000018">
    <property type="protein sequence ID" value="SHJ36044.1"/>
    <property type="molecule type" value="Genomic_DNA"/>
</dbReference>
<dbReference type="Proteomes" id="UP000184231">
    <property type="component" value="Unassembled WGS sequence"/>
</dbReference>
<dbReference type="AlphaFoldDB" id="A0A1M6INI2"/>
<organism evidence="1 2">
    <name type="scientific">Arenibacter nanhaiticus</name>
    <dbReference type="NCBI Taxonomy" id="558155"/>
    <lineage>
        <taxon>Bacteria</taxon>
        <taxon>Pseudomonadati</taxon>
        <taxon>Bacteroidota</taxon>
        <taxon>Flavobacteriia</taxon>
        <taxon>Flavobacteriales</taxon>
        <taxon>Flavobacteriaceae</taxon>
        <taxon>Arenibacter</taxon>
    </lineage>
</organism>
<accession>A0A1M6INI2</accession>
<keyword evidence="2" id="KW-1185">Reference proteome</keyword>
<name>A0A1M6INI2_9FLAO</name>